<accession>A0A514CMV0</accession>
<dbReference type="Pfam" id="PF01345">
    <property type="entry name" value="DUF11"/>
    <property type="match status" value="1"/>
</dbReference>
<feature type="signal peptide" evidence="1">
    <location>
        <begin position="1"/>
        <end position="27"/>
    </location>
</feature>
<dbReference type="InterPro" id="IPR026341">
    <property type="entry name" value="T9SS_type_B"/>
</dbReference>
<dbReference type="EMBL" id="CP041253">
    <property type="protein sequence ID" value="QDH81131.1"/>
    <property type="molecule type" value="Genomic_DNA"/>
</dbReference>
<feature type="domain" description="DUF11" evidence="2">
    <location>
        <begin position="316"/>
        <end position="433"/>
    </location>
</feature>
<dbReference type="NCBIfam" id="TIGR04131">
    <property type="entry name" value="Bac_Flav_CTERM"/>
    <property type="match status" value="1"/>
</dbReference>
<feature type="chain" id="PRO_5022104531" evidence="1">
    <location>
        <begin position="28"/>
        <end position="526"/>
    </location>
</feature>
<dbReference type="PANTHER" id="PTHR34819:SF3">
    <property type="entry name" value="CELL SURFACE PROTEIN"/>
    <property type="match status" value="1"/>
</dbReference>
<proteinExistence type="predicted"/>
<dbReference type="AlphaFoldDB" id="A0A514CMV0"/>
<dbReference type="InterPro" id="IPR013783">
    <property type="entry name" value="Ig-like_fold"/>
</dbReference>
<dbReference type="OrthoDB" id="904955at2"/>
<name>A0A514CMV0_9BACT</name>
<dbReference type="InterPro" id="IPR001434">
    <property type="entry name" value="OmcB-like_DUF11"/>
</dbReference>
<evidence type="ECO:0000259" key="2">
    <source>
        <dbReference type="Pfam" id="PF01345"/>
    </source>
</evidence>
<dbReference type="Pfam" id="PF13585">
    <property type="entry name" value="CHU_C"/>
    <property type="match status" value="1"/>
</dbReference>
<dbReference type="InterPro" id="IPR051172">
    <property type="entry name" value="Chlamydia_OmcB"/>
</dbReference>
<organism evidence="3 4">
    <name type="scientific">Echinicola soli</name>
    <dbReference type="NCBI Taxonomy" id="2591634"/>
    <lineage>
        <taxon>Bacteria</taxon>
        <taxon>Pseudomonadati</taxon>
        <taxon>Bacteroidota</taxon>
        <taxon>Cytophagia</taxon>
        <taxon>Cytophagales</taxon>
        <taxon>Cyclobacteriaceae</taxon>
        <taxon>Echinicola</taxon>
    </lineage>
</organism>
<dbReference type="NCBIfam" id="TIGR01451">
    <property type="entry name" value="B_ant_repeat"/>
    <property type="match status" value="1"/>
</dbReference>
<protein>
    <submittedName>
        <fullName evidence="3">T9SS type B sorting domain-containing protein</fullName>
    </submittedName>
</protein>
<keyword evidence="1" id="KW-0732">Signal</keyword>
<evidence type="ECO:0000313" key="3">
    <source>
        <dbReference type="EMBL" id="QDH81131.1"/>
    </source>
</evidence>
<gene>
    <name evidence="3" type="ORF">FKX85_19685</name>
</gene>
<dbReference type="PANTHER" id="PTHR34819">
    <property type="entry name" value="LARGE CYSTEINE-RICH PERIPLASMIC PROTEIN OMCB"/>
    <property type="match status" value="1"/>
</dbReference>
<dbReference type="Gene3D" id="2.60.40.10">
    <property type="entry name" value="Immunoglobulins"/>
    <property type="match status" value="1"/>
</dbReference>
<dbReference type="RefSeq" id="WP_141616346.1">
    <property type="nucleotide sequence ID" value="NZ_CP041253.1"/>
</dbReference>
<evidence type="ECO:0000313" key="4">
    <source>
        <dbReference type="Proteomes" id="UP000316614"/>
    </source>
</evidence>
<reference evidence="3 4" key="1">
    <citation type="submission" date="2019-06" db="EMBL/GenBank/DDBJ databases">
        <title>Echinicola alkalisoli sp. nov. isolated from saline soil.</title>
        <authorList>
            <person name="Sun J.-Q."/>
            <person name="Xu L."/>
        </authorList>
    </citation>
    <scope>NUCLEOTIDE SEQUENCE [LARGE SCALE GENOMIC DNA]</scope>
    <source>
        <strain evidence="3 4">LN3S3</strain>
    </source>
</reference>
<sequence length="526" mass="57649">MRKVGQFLFRGTFFLLAVVAIVSGASAQTVNKGTMSIKPGTVLSSNFNVDNTETGKMINDGELYLYAHFNNDGEVTFSQGEEGTTRFVGKYGVQQISGSQLSGLNNVLFDNGNDQNAFQLSGDISISGMSRFVDGVVVSDGHGGLVLFERGSGYEGASDASHVDGYVEKIGDEDFAYPVGDGGYFRFAGITAPAESDVEFHTKYFYEDPDGLYPREQKEADIELVNDAEYWELFLENGAENTAVRLTLSWRDVTTPAFILGEASDMVVAKWDGEESIWTNLGGDVDGNAQTVTTPEPLEDDGIFTLAVMSANMTNMSISKTSFEASVYEGDVFEYEIRVQNNGEVDASDVVIVDNLPNGLEYESVEVQSAFGLMDWDMETMGQVLTWRVPLFLSGDEMVIKLRVTAGTAGPITNYAEVGASQEDGDPTDNAATDENNINAFFIPNVITPNGDGDNDVFEIRGLNRFTSNRIVILNRWNDEVLDTGDYQNDWNADGLIAGTYFYILEVTEPSGEEKEFKGWIQVIKE</sequence>
<dbReference type="InterPro" id="IPR047589">
    <property type="entry name" value="DUF11_rpt"/>
</dbReference>
<dbReference type="Proteomes" id="UP000316614">
    <property type="component" value="Chromosome"/>
</dbReference>
<dbReference type="KEGG" id="echi:FKX85_19685"/>
<keyword evidence="4" id="KW-1185">Reference proteome</keyword>
<evidence type="ECO:0000256" key="1">
    <source>
        <dbReference type="SAM" id="SignalP"/>
    </source>
</evidence>